<protein>
    <submittedName>
        <fullName evidence="1">Uncharacterized protein</fullName>
    </submittedName>
</protein>
<organism evidence="1 2">
    <name type="scientific">Dermacentor silvarum</name>
    <name type="common">Tick</name>
    <dbReference type="NCBI Taxonomy" id="543639"/>
    <lineage>
        <taxon>Eukaryota</taxon>
        <taxon>Metazoa</taxon>
        <taxon>Ecdysozoa</taxon>
        <taxon>Arthropoda</taxon>
        <taxon>Chelicerata</taxon>
        <taxon>Arachnida</taxon>
        <taxon>Acari</taxon>
        <taxon>Parasitiformes</taxon>
        <taxon>Ixodida</taxon>
        <taxon>Ixodoidea</taxon>
        <taxon>Ixodidae</taxon>
        <taxon>Rhipicephalinae</taxon>
        <taxon>Dermacentor</taxon>
    </lineage>
</organism>
<reference evidence="1" key="1">
    <citation type="submission" date="2020-05" db="EMBL/GenBank/DDBJ databases">
        <title>Large-scale comparative analyses of tick genomes elucidate their genetic diversity and vector capacities.</title>
        <authorList>
            <person name="Jia N."/>
            <person name="Wang J."/>
            <person name="Shi W."/>
            <person name="Du L."/>
            <person name="Sun Y."/>
            <person name="Zhan W."/>
            <person name="Jiang J."/>
            <person name="Wang Q."/>
            <person name="Zhang B."/>
            <person name="Ji P."/>
            <person name="Sakyi L.B."/>
            <person name="Cui X."/>
            <person name="Yuan T."/>
            <person name="Jiang B."/>
            <person name="Yang W."/>
            <person name="Lam T.T.-Y."/>
            <person name="Chang Q."/>
            <person name="Ding S."/>
            <person name="Wang X."/>
            <person name="Zhu J."/>
            <person name="Ruan X."/>
            <person name="Zhao L."/>
            <person name="Wei J."/>
            <person name="Que T."/>
            <person name="Du C."/>
            <person name="Cheng J."/>
            <person name="Dai P."/>
            <person name="Han X."/>
            <person name="Huang E."/>
            <person name="Gao Y."/>
            <person name="Liu J."/>
            <person name="Shao H."/>
            <person name="Ye R."/>
            <person name="Li L."/>
            <person name="Wei W."/>
            <person name="Wang X."/>
            <person name="Wang C."/>
            <person name="Yang T."/>
            <person name="Huo Q."/>
            <person name="Li W."/>
            <person name="Guo W."/>
            <person name="Chen H."/>
            <person name="Zhou L."/>
            <person name="Ni X."/>
            <person name="Tian J."/>
            <person name="Zhou Y."/>
            <person name="Sheng Y."/>
            <person name="Liu T."/>
            <person name="Pan Y."/>
            <person name="Xia L."/>
            <person name="Li J."/>
            <person name="Zhao F."/>
            <person name="Cao W."/>
        </authorList>
    </citation>
    <scope>NUCLEOTIDE SEQUENCE</scope>
    <source>
        <strain evidence="1">Dsil-2018</strain>
    </source>
</reference>
<accession>A0ACB8CSS8</accession>
<name>A0ACB8CSS8_DERSI</name>
<dbReference type="EMBL" id="CM023474">
    <property type="protein sequence ID" value="KAH7950128.1"/>
    <property type="molecule type" value="Genomic_DNA"/>
</dbReference>
<keyword evidence="2" id="KW-1185">Reference proteome</keyword>
<sequence>MEPWLNVLWKTSGLQELGIYLPGMDEAECRTLFRAVANNEALQKMVLQEVPLIANRLGSSNLMVLSKIIQEVSLGDRVHLMNLLVTFENAPEILASAQFLTVNFNSLRINFGAQRDLDLSRTCCEALTSRGTLTSIPVCCEFIYQAAFGTLLEWMAQSSTLTPVEIIACDHAGTESFCGFCVDMYGWVVSALSKNANIAKVSLVGVKVQSKHLDMLWYSAYKHRNLIELHLAPNCRDVGACIPNPSISRSMESYVASWKELRQLMRKNAARVSEAAMFVLGEDTRKGARLIESLHDHPRLLELVRKGAGATEAEAQEMAQRAMRSVRDCSLRDYMTLTGVVKEKVKRLDPNSKEVHLVDLLDDCWFYVRRYLKITDVVIPRAVKVCDWPTGRVPHFNCQF</sequence>
<evidence type="ECO:0000313" key="1">
    <source>
        <dbReference type="EMBL" id="KAH7950128.1"/>
    </source>
</evidence>
<comment type="caution">
    <text evidence="1">The sequence shown here is derived from an EMBL/GenBank/DDBJ whole genome shotgun (WGS) entry which is preliminary data.</text>
</comment>
<gene>
    <name evidence="1" type="ORF">HPB49_019814</name>
</gene>
<evidence type="ECO:0000313" key="2">
    <source>
        <dbReference type="Proteomes" id="UP000821865"/>
    </source>
</evidence>
<dbReference type="Proteomes" id="UP000821865">
    <property type="component" value="Chromosome 5"/>
</dbReference>
<proteinExistence type="predicted"/>